<keyword evidence="3" id="KW-1185">Reference proteome</keyword>
<dbReference type="Pfam" id="PF02602">
    <property type="entry name" value="HEM4"/>
    <property type="match status" value="1"/>
</dbReference>
<dbReference type="GeneID" id="72000056"/>
<accession>A0ABQ8KII8</accession>
<evidence type="ECO:0000313" key="3">
    <source>
        <dbReference type="Proteomes" id="UP000814176"/>
    </source>
</evidence>
<gene>
    <name evidence="2" type="ORF">C8Q71DRAFT_556327</name>
</gene>
<dbReference type="PANTHER" id="PTHR12390">
    <property type="entry name" value="UROPORPHYRINOGEN III SYNTHASE"/>
    <property type="match status" value="1"/>
</dbReference>
<organism evidence="2 3">
    <name type="scientific">Rhodofomes roseus</name>
    <dbReference type="NCBI Taxonomy" id="34475"/>
    <lineage>
        <taxon>Eukaryota</taxon>
        <taxon>Fungi</taxon>
        <taxon>Dikarya</taxon>
        <taxon>Basidiomycota</taxon>
        <taxon>Agaricomycotina</taxon>
        <taxon>Agaricomycetes</taxon>
        <taxon>Polyporales</taxon>
        <taxon>Rhodofomes</taxon>
    </lineage>
</organism>
<protein>
    <submittedName>
        <fullName evidence="2">Tetrapyrrole biosynthesis uroporphyrinogen III synthase</fullName>
    </submittedName>
</protein>
<dbReference type="EMBL" id="JADCUA010000008">
    <property type="protein sequence ID" value="KAH9837686.1"/>
    <property type="molecule type" value="Genomic_DNA"/>
</dbReference>
<sequence length="328" mass="34988">MAHVLLLRAPTRDGPDRYESALADKGLTPASVPVVETGYTNLDKLKEVIVAGPERGGFGGVVVTSARSCEAWKAVVLELVGEEANSEPGDAAQWSTVPFYVVGEATAAALLSIRAIVGAYTQYAPSEENVRGAASTGTSEKLARLIVAELADAPRDDPRRTLLYLMGDKNRDTLPRVLEEGGVRAEPVQVYETHGSATFNADLEGAIRGAAGEPEGRVEKVLEKVMHPGSSSPARSERPTHWWIVYFAPSEAEFTTPILREHFILLCDNGDSAGPANAKPVARIASIGPTTGDFLRNNMGLRVDVVSPKPGPVPLAEAIADFDSTHPW</sequence>
<dbReference type="Proteomes" id="UP000814176">
    <property type="component" value="Unassembled WGS sequence"/>
</dbReference>
<dbReference type="RefSeq" id="XP_047779724.1">
    <property type="nucleotide sequence ID" value="XM_047919324.1"/>
</dbReference>
<dbReference type="InterPro" id="IPR039793">
    <property type="entry name" value="UROS/Hem4"/>
</dbReference>
<dbReference type="InterPro" id="IPR003754">
    <property type="entry name" value="4pyrrol_synth_uPrphyn_synth"/>
</dbReference>
<dbReference type="Gene3D" id="3.40.50.10090">
    <property type="match status" value="2"/>
</dbReference>
<dbReference type="CDD" id="cd06578">
    <property type="entry name" value="HemD"/>
    <property type="match status" value="1"/>
</dbReference>
<proteinExistence type="predicted"/>
<comment type="caution">
    <text evidence="2">The sequence shown here is derived from an EMBL/GenBank/DDBJ whole genome shotgun (WGS) entry which is preliminary data.</text>
</comment>
<evidence type="ECO:0000313" key="2">
    <source>
        <dbReference type="EMBL" id="KAH9837686.1"/>
    </source>
</evidence>
<evidence type="ECO:0000259" key="1">
    <source>
        <dbReference type="Pfam" id="PF02602"/>
    </source>
</evidence>
<feature type="domain" description="Tetrapyrrole biosynthesis uroporphyrinogen III synthase" evidence="1">
    <location>
        <begin position="16"/>
        <end position="312"/>
    </location>
</feature>
<dbReference type="InterPro" id="IPR036108">
    <property type="entry name" value="4pyrrol_syn_uPrphyn_synt_sf"/>
</dbReference>
<dbReference type="SUPFAM" id="SSF69618">
    <property type="entry name" value="HemD-like"/>
    <property type="match status" value="1"/>
</dbReference>
<dbReference type="PANTHER" id="PTHR12390:SF0">
    <property type="entry name" value="UROPORPHYRINOGEN-III SYNTHASE"/>
    <property type="match status" value="1"/>
</dbReference>
<reference evidence="2 3" key="1">
    <citation type="journal article" date="2021" name="Environ. Microbiol.">
        <title>Gene family expansions and transcriptome signatures uncover fungal adaptations to wood decay.</title>
        <authorList>
            <person name="Hage H."/>
            <person name="Miyauchi S."/>
            <person name="Viragh M."/>
            <person name="Drula E."/>
            <person name="Min B."/>
            <person name="Chaduli D."/>
            <person name="Navarro D."/>
            <person name="Favel A."/>
            <person name="Norest M."/>
            <person name="Lesage-Meessen L."/>
            <person name="Balint B."/>
            <person name="Merenyi Z."/>
            <person name="de Eugenio L."/>
            <person name="Morin E."/>
            <person name="Martinez A.T."/>
            <person name="Baldrian P."/>
            <person name="Stursova M."/>
            <person name="Martinez M.J."/>
            <person name="Novotny C."/>
            <person name="Magnuson J.K."/>
            <person name="Spatafora J.W."/>
            <person name="Maurice S."/>
            <person name="Pangilinan J."/>
            <person name="Andreopoulos W."/>
            <person name="LaButti K."/>
            <person name="Hundley H."/>
            <person name="Na H."/>
            <person name="Kuo A."/>
            <person name="Barry K."/>
            <person name="Lipzen A."/>
            <person name="Henrissat B."/>
            <person name="Riley R."/>
            <person name="Ahrendt S."/>
            <person name="Nagy L.G."/>
            <person name="Grigoriev I.V."/>
            <person name="Martin F."/>
            <person name="Rosso M.N."/>
        </authorList>
    </citation>
    <scope>NUCLEOTIDE SEQUENCE [LARGE SCALE GENOMIC DNA]</scope>
    <source>
        <strain evidence="2 3">CIRM-BRFM 1785</strain>
    </source>
</reference>
<name>A0ABQ8KII8_9APHY</name>